<keyword evidence="5 7" id="KW-1133">Transmembrane helix</keyword>
<evidence type="ECO:0000256" key="3">
    <source>
        <dbReference type="ARBA" id="ARBA00022679"/>
    </source>
</evidence>
<evidence type="ECO:0000256" key="1">
    <source>
        <dbReference type="ARBA" id="ARBA00004141"/>
    </source>
</evidence>
<feature type="transmembrane region" description="Helical" evidence="7">
    <location>
        <begin position="275"/>
        <end position="296"/>
    </location>
</feature>
<evidence type="ECO:0000256" key="6">
    <source>
        <dbReference type="ARBA" id="ARBA00023136"/>
    </source>
</evidence>
<dbReference type="AlphaFoldDB" id="A0A6F8PSZ3"/>
<gene>
    <name evidence="9" type="ORF">THMIRHAS_05110</name>
</gene>
<dbReference type="NCBIfam" id="TIGR03023">
    <property type="entry name" value="WcaJ_sugtrans"/>
    <property type="match status" value="1"/>
</dbReference>
<proteinExistence type="inferred from homology"/>
<feature type="transmembrane region" description="Helical" evidence="7">
    <location>
        <begin position="45"/>
        <end position="65"/>
    </location>
</feature>
<evidence type="ECO:0000313" key="9">
    <source>
        <dbReference type="EMBL" id="BBP45138.1"/>
    </source>
</evidence>
<dbReference type="Proteomes" id="UP000501726">
    <property type="component" value="Chromosome"/>
</dbReference>
<keyword evidence="4 7" id="KW-0812">Transmembrane</keyword>
<dbReference type="InterPro" id="IPR036291">
    <property type="entry name" value="NAD(P)-bd_dom_sf"/>
</dbReference>
<keyword evidence="3 9" id="KW-0808">Transferase</keyword>
<dbReference type="SUPFAM" id="SSF51735">
    <property type="entry name" value="NAD(P)-binding Rossmann-fold domains"/>
    <property type="match status" value="1"/>
</dbReference>
<dbReference type="KEGG" id="tse:THMIRHAS_05110"/>
<evidence type="ECO:0000256" key="2">
    <source>
        <dbReference type="ARBA" id="ARBA00006464"/>
    </source>
</evidence>
<dbReference type="Pfam" id="PF02397">
    <property type="entry name" value="Bac_transf"/>
    <property type="match status" value="1"/>
</dbReference>
<dbReference type="RefSeq" id="WP_173270470.1">
    <property type="nucleotide sequence ID" value="NZ_AP021889.1"/>
</dbReference>
<dbReference type="InterPro" id="IPR017473">
    <property type="entry name" value="Undecaprenyl-P_gluc_Ptfrase"/>
</dbReference>
<evidence type="ECO:0000256" key="5">
    <source>
        <dbReference type="ARBA" id="ARBA00022989"/>
    </source>
</evidence>
<dbReference type="Pfam" id="PF13727">
    <property type="entry name" value="CoA_binding_3"/>
    <property type="match status" value="1"/>
</dbReference>
<feature type="domain" description="Bacterial sugar transferase" evidence="8">
    <location>
        <begin position="270"/>
        <end position="452"/>
    </location>
</feature>
<dbReference type="GO" id="GO:0009242">
    <property type="term" value="P:colanic acid biosynthetic process"/>
    <property type="evidence" value="ECO:0007669"/>
    <property type="project" value="TreeGrafter"/>
</dbReference>
<comment type="similarity">
    <text evidence="2">Belongs to the bacterial sugar transferase family.</text>
</comment>
<dbReference type="NCBIfam" id="TIGR03025">
    <property type="entry name" value="EPS_sugtrans"/>
    <property type="match status" value="1"/>
</dbReference>
<sequence length="460" mass="53410">MVKKDIEVFYWLQRCMDFVLPAASVYFAFLWFYADETVSQAAIDLALMLGALFVLVSQLTGLYRSTDLWYQKGFEKLVIKSWLITVLIQFFIVDQTQFNNAVYYSLLLAIPVLLWFYRYLVYHFLQKLNRRGNQRRRVAILGAGKVGRLVAQNIQQSLLYAVNLVAFFDDDKALINQHIESLPVLSNLDDIALKLAELECNEVFICLPVSSEPRIREVLDSLANSSVVVKFVPNLFSFDLLNASWHDFFGLPVISVYDTPLNSMTNLFIKRIEDILLSLFAIMVSAPVMLFIALLIRLTSNGPIVYQQVRYGLNGRPITVYKFRTMYVDSDQSLMVQATKNDRRVTRFGKWLRRTSLDELPQFFNVLRGEMSIVGPRPHAAEHNEFYRNLVPKYMQRHMVKPGITGLAQVNGFRGQTEQLEKMEKRVEFDLHYIRTWSLWLDLKIFLLTFLKGIIHDNAY</sequence>
<accession>A0A6F8PSZ3</accession>
<dbReference type="InterPro" id="IPR003362">
    <property type="entry name" value="Bact_transf"/>
</dbReference>
<name>A0A6F8PSZ3_9GAMM</name>
<reference evidence="10" key="1">
    <citation type="submission" date="2019-11" db="EMBL/GenBank/DDBJ databases">
        <title>Isolation and characterization of two novel species in the genus Thiomicrorhabdus.</title>
        <authorList>
            <person name="Mochizuki J."/>
            <person name="Kojima H."/>
            <person name="Fukui M."/>
        </authorList>
    </citation>
    <scope>NUCLEOTIDE SEQUENCE [LARGE SCALE GENOMIC DNA]</scope>
    <source>
        <strain evidence="10">aks77</strain>
    </source>
</reference>
<dbReference type="InterPro" id="IPR017475">
    <property type="entry name" value="EPS_sugar_tfrase"/>
</dbReference>
<feature type="transmembrane region" description="Helical" evidence="7">
    <location>
        <begin position="101"/>
        <end position="121"/>
    </location>
</feature>
<dbReference type="Gene3D" id="3.40.50.720">
    <property type="entry name" value="NAD(P)-binding Rossmann-like Domain"/>
    <property type="match status" value="1"/>
</dbReference>
<keyword evidence="6 7" id="KW-0472">Membrane</keyword>
<dbReference type="PANTHER" id="PTHR30576">
    <property type="entry name" value="COLANIC BIOSYNTHESIS UDP-GLUCOSE LIPID CARRIER TRANSFERASE"/>
    <property type="match status" value="1"/>
</dbReference>
<dbReference type="EMBL" id="AP021889">
    <property type="protein sequence ID" value="BBP45138.1"/>
    <property type="molecule type" value="Genomic_DNA"/>
</dbReference>
<evidence type="ECO:0000313" key="10">
    <source>
        <dbReference type="Proteomes" id="UP000501726"/>
    </source>
</evidence>
<evidence type="ECO:0000259" key="8">
    <source>
        <dbReference type="Pfam" id="PF02397"/>
    </source>
</evidence>
<keyword evidence="10" id="KW-1185">Reference proteome</keyword>
<protein>
    <submittedName>
        <fullName evidence="9">Undecaprenyl-phosphate glucose phosphotransferase</fullName>
    </submittedName>
</protein>
<evidence type="ECO:0000256" key="7">
    <source>
        <dbReference type="SAM" id="Phobius"/>
    </source>
</evidence>
<organism evidence="9 10">
    <name type="scientific">Thiosulfatimonas sediminis</name>
    <dbReference type="NCBI Taxonomy" id="2675054"/>
    <lineage>
        <taxon>Bacteria</taxon>
        <taxon>Pseudomonadati</taxon>
        <taxon>Pseudomonadota</taxon>
        <taxon>Gammaproteobacteria</taxon>
        <taxon>Thiotrichales</taxon>
        <taxon>Piscirickettsiaceae</taxon>
        <taxon>Thiosulfatimonas</taxon>
    </lineage>
</organism>
<feature type="transmembrane region" description="Helical" evidence="7">
    <location>
        <begin position="77"/>
        <end position="95"/>
    </location>
</feature>
<feature type="transmembrane region" description="Helical" evidence="7">
    <location>
        <begin position="12"/>
        <end position="33"/>
    </location>
</feature>
<evidence type="ECO:0000256" key="4">
    <source>
        <dbReference type="ARBA" id="ARBA00022692"/>
    </source>
</evidence>
<comment type="subcellular location">
    <subcellularLocation>
        <location evidence="1">Membrane</location>
        <topology evidence="1">Multi-pass membrane protein</topology>
    </subcellularLocation>
</comment>
<dbReference type="PANTHER" id="PTHR30576:SF21">
    <property type="entry name" value="UDP-GLUCOSE:UNDECAPRENYL-PHOSPHATE GLUCOSE-1-PHOSPHATE TRANSFERASE"/>
    <property type="match status" value="1"/>
</dbReference>
<dbReference type="GO" id="GO:0089702">
    <property type="term" value="F:undecaprenyl-phosphate glucose phosphotransferase activity"/>
    <property type="evidence" value="ECO:0007669"/>
    <property type="project" value="TreeGrafter"/>
</dbReference>
<dbReference type="GO" id="GO:0016020">
    <property type="term" value="C:membrane"/>
    <property type="evidence" value="ECO:0007669"/>
    <property type="project" value="UniProtKB-SubCell"/>
</dbReference>